<dbReference type="Pfam" id="PF00005">
    <property type="entry name" value="ABC_tran"/>
    <property type="match status" value="1"/>
</dbReference>
<evidence type="ECO:0000313" key="8">
    <source>
        <dbReference type="EMBL" id="CAB4972268.1"/>
    </source>
</evidence>
<dbReference type="GO" id="GO:0015833">
    <property type="term" value="P:peptide transport"/>
    <property type="evidence" value="ECO:0007669"/>
    <property type="project" value="InterPro"/>
</dbReference>
<gene>
    <name evidence="8" type="ORF">UFOPK3897_00539</name>
</gene>
<evidence type="ECO:0000259" key="7">
    <source>
        <dbReference type="PROSITE" id="PS50893"/>
    </source>
</evidence>
<dbReference type="InterPro" id="IPR003439">
    <property type="entry name" value="ABC_transporter-like_ATP-bd"/>
</dbReference>
<dbReference type="FunFam" id="3.40.50.300:FF:000016">
    <property type="entry name" value="Oligopeptide ABC transporter ATP-binding component"/>
    <property type="match status" value="1"/>
</dbReference>
<dbReference type="GO" id="GO:0016887">
    <property type="term" value="F:ATP hydrolysis activity"/>
    <property type="evidence" value="ECO:0007669"/>
    <property type="project" value="InterPro"/>
</dbReference>
<sequence length="381" mass="41738">MSKPKPTDIEKRISAVGSTVTQSSETLLEVSDLTTYFRSSRGLVRAVDGVSFKLDRGKTLGIVGESGSGKTVLARSIMGLLPRSGLERNGSILFEGTELIDFGPKEMRPYWGAQMSMIFQDPMTSLNPVMKIGNQISESIREHLDVSKQYAKELSEQLLVSVRIPEAARRLDEYPHQLSGGMRQRVCIAVALACGPKLLFADEPTTALDVTVQAQVLDLMATAQNERFMAMILITHDLGVVAGRTDEIVVMYAGRIVERADTKTLFSNMKMPYTEALLKSIPRVDQPSHLRLSTIPGRPPDLVNPPEGCKFAPRCAYAQDRCTQEEPPLREITPGHEYRCWFPVGTPEGAGALANNRAQGTTATGLVFQEPEVATTTRGEG</sequence>
<keyword evidence="3" id="KW-1003">Cell membrane</keyword>
<dbReference type="InterPro" id="IPR050388">
    <property type="entry name" value="ABC_Ni/Peptide_Import"/>
</dbReference>
<dbReference type="SMART" id="SM00382">
    <property type="entry name" value="AAA"/>
    <property type="match status" value="1"/>
</dbReference>
<dbReference type="InterPro" id="IPR003593">
    <property type="entry name" value="AAA+_ATPase"/>
</dbReference>
<dbReference type="PROSITE" id="PS50893">
    <property type="entry name" value="ABC_TRANSPORTER_2"/>
    <property type="match status" value="1"/>
</dbReference>
<evidence type="ECO:0000256" key="1">
    <source>
        <dbReference type="ARBA" id="ARBA00004202"/>
    </source>
</evidence>
<dbReference type="NCBIfam" id="TIGR01727">
    <property type="entry name" value="oligo_HPY"/>
    <property type="match status" value="1"/>
</dbReference>
<evidence type="ECO:0000256" key="3">
    <source>
        <dbReference type="ARBA" id="ARBA00022475"/>
    </source>
</evidence>
<comment type="subcellular location">
    <subcellularLocation>
        <location evidence="1">Cell membrane</location>
        <topology evidence="1">Peripheral membrane protein</topology>
    </subcellularLocation>
</comment>
<keyword evidence="5" id="KW-0067">ATP-binding</keyword>
<keyword evidence="2" id="KW-0813">Transport</keyword>
<proteinExistence type="predicted"/>
<dbReference type="CDD" id="cd03257">
    <property type="entry name" value="ABC_NikE_OppD_transporters"/>
    <property type="match status" value="1"/>
</dbReference>
<evidence type="ECO:0000256" key="5">
    <source>
        <dbReference type="ARBA" id="ARBA00022840"/>
    </source>
</evidence>
<dbReference type="GO" id="GO:0005886">
    <property type="term" value="C:plasma membrane"/>
    <property type="evidence" value="ECO:0007669"/>
    <property type="project" value="UniProtKB-SubCell"/>
</dbReference>
<dbReference type="InterPro" id="IPR027417">
    <property type="entry name" value="P-loop_NTPase"/>
</dbReference>
<reference evidence="8" key="1">
    <citation type="submission" date="2020-05" db="EMBL/GenBank/DDBJ databases">
        <authorList>
            <person name="Chiriac C."/>
            <person name="Salcher M."/>
            <person name="Ghai R."/>
            <person name="Kavagutti S V."/>
        </authorList>
    </citation>
    <scope>NUCLEOTIDE SEQUENCE</scope>
</reference>
<dbReference type="AlphaFoldDB" id="A0A6J7LW25"/>
<dbReference type="InterPro" id="IPR013563">
    <property type="entry name" value="Oligopep_ABC_C"/>
</dbReference>
<dbReference type="GO" id="GO:0005524">
    <property type="term" value="F:ATP binding"/>
    <property type="evidence" value="ECO:0007669"/>
    <property type="project" value="UniProtKB-KW"/>
</dbReference>
<evidence type="ECO:0000256" key="2">
    <source>
        <dbReference type="ARBA" id="ARBA00022448"/>
    </source>
</evidence>
<dbReference type="Gene3D" id="3.40.50.300">
    <property type="entry name" value="P-loop containing nucleotide triphosphate hydrolases"/>
    <property type="match status" value="1"/>
</dbReference>
<dbReference type="InterPro" id="IPR017871">
    <property type="entry name" value="ABC_transporter-like_CS"/>
</dbReference>
<evidence type="ECO:0000256" key="4">
    <source>
        <dbReference type="ARBA" id="ARBA00022741"/>
    </source>
</evidence>
<dbReference type="SUPFAM" id="SSF52540">
    <property type="entry name" value="P-loop containing nucleoside triphosphate hydrolases"/>
    <property type="match status" value="1"/>
</dbReference>
<dbReference type="PANTHER" id="PTHR43297">
    <property type="entry name" value="OLIGOPEPTIDE TRANSPORT ATP-BINDING PROTEIN APPD"/>
    <property type="match status" value="1"/>
</dbReference>
<feature type="domain" description="ABC transporter" evidence="7">
    <location>
        <begin position="28"/>
        <end position="278"/>
    </location>
</feature>
<name>A0A6J7LW25_9ZZZZ</name>
<keyword evidence="4" id="KW-0547">Nucleotide-binding</keyword>
<dbReference type="PROSITE" id="PS00211">
    <property type="entry name" value="ABC_TRANSPORTER_1"/>
    <property type="match status" value="1"/>
</dbReference>
<protein>
    <submittedName>
        <fullName evidence="8">Unannotated protein</fullName>
    </submittedName>
</protein>
<organism evidence="8">
    <name type="scientific">freshwater metagenome</name>
    <dbReference type="NCBI Taxonomy" id="449393"/>
    <lineage>
        <taxon>unclassified sequences</taxon>
        <taxon>metagenomes</taxon>
        <taxon>ecological metagenomes</taxon>
    </lineage>
</organism>
<evidence type="ECO:0000256" key="6">
    <source>
        <dbReference type="ARBA" id="ARBA00023136"/>
    </source>
</evidence>
<dbReference type="Pfam" id="PF08352">
    <property type="entry name" value="oligo_HPY"/>
    <property type="match status" value="1"/>
</dbReference>
<keyword evidence="6" id="KW-0472">Membrane</keyword>
<dbReference type="PANTHER" id="PTHR43297:SF2">
    <property type="entry name" value="DIPEPTIDE TRANSPORT ATP-BINDING PROTEIN DPPD"/>
    <property type="match status" value="1"/>
</dbReference>
<dbReference type="EMBL" id="CAFBOF010000006">
    <property type="protein sequence ID" value="CAB4972268.1"/>
    <property type="molecule type" value="Genomic_DNA"/>
</dbReference>
<accession>A0A6J7LW25</accession>